<keyword evidence="4 5" id="KW-0472">Membrane</keyword>
<comment type="subcellular location">
    <subcellularLocation>
        <location evidence="1">Membrane</location>
    </subcellularLocation>
</comment>
<dbReference type="PROSITE" id="PS50049">
    <property type="entry name" value="THD_2"/>
    <property type="match status" value="1"/>
</dbReference>
<accession>A0AAD8FXS5</accession>
<evidence type="ECO:0000256" key="4">
    <source>
        <dbReference type="ARBA" id="ARBA00023136"/>
    </source>
</evidence>
<comment type="caution">
    <text evidence="8">The sequence shown here is derived from an EMBL/GenBank/DDBJ whole genome shotgun (WGS) entry which is preliminary data.</text>
</comment>
<dbReference type="GO" id="GO:0005125">
    <property type="term" value="F:cytokine activity"/>
    <property type="evidence" value="ECO:0007669"/>
    <property type="project" value="UniProtKB-KW"/>
</dbReference>
<dbReference type="PRINTS" id="PR01234">
    <property type="entry name" value="TNECROSISFCT"/>
</dbReference>
<evidence type="ECO:0000313" key="9">
    <source>
        <dbReference type="Proteomes" id="UP001230051"/>
    </source>
</evidence>
<keyword evidence="9" id="KW-1185">Reference proteome</keyword>
<dbReference type="PANTHER" id="PTHR11471">
    <property type="entry name" value="TUMOR NECROSIS FACTOR FAMILY MEMBER"/>
    <property type="match status" value="1"/>
</dbReference>
<proteinExistence type="inferred from homology"/>
<keyword evidence="5" id="KW-0812">Transmembrane</keyword>
<feature type="domain" description="THD" evidence="6">
    <location>
        <begin position="94"/>
        <end position="241"/>
    </location>
</feature>
<dbReference type="Proteomes" id="UP001230051">
    <property type="component" value="Unassembled WGS sequence"/>
</dbReference>
<feature type="transmembrane region" description="Helical" evidence="5">
    <location>
        <begin position="36"/>
        <end position="61"/>
    </location>
</feature>
<dbReference type="EMBL" id="JAGXEW010000029">
    <property type="protein sequence ID" value="KAK1155732.1"/>
    <property type="molecule type" value="Genomic_DNA"/>
</dbReference>
<comment type="similarity">
    <text evidence="2">Belongs to the tumor necrosis factor family.</text>
</comment>
<dbReference type="GO" id="GO:0005615">
    <property type="term" value="C:extracellular space"/>
    <property type="evidence" value="ECO:0007669"/>
    <property type="project" value="UniProtKB-KW"/>
</dbReference>
<dbReference type="EMBL" id="JAGXEW010000030">
    <property type="protein sequence ID" value="KAK1155654.1"/>
    <property type="molecule type" value="Genomic_DNA"/>
</dbReference>
<evidence type="ECO:0000313" key="7">
    <source>
        <dbReference type="EMBL" id="KAK1155654.1"/>
    </source>
</evidence>
<keyword evidence="5" id="KW-1133">Transmembrane helix</keyword>
<dbReference type="GO" id="GO:0005164">
    <property type="term" value="F:tumor necrosis factor receptor binding"/>
    <property type="evidence" value="ECO:0007669"/>
    <property type="project" value="InterPro"/>
</dbReference>
<dbReference type="InterPro" id="IPR006052">
    <property type="entry name" value="TNF_dom"/>
</dbReference>
<evidence type="ECO:0000313" key="8">
    <source>
        <dbReference type="EMBL" id="KAK1155732.1"/>
    </source>
</evidence>
<sequence length="247" mass="27881">MGFRLDCMPEEDTATMTEQGLLTALIIRDRSENKKILYCVACSMVAIVMLTTLPFYLFFFIKLDAAGSALIPLNVDENGAVSSRISQPREIPVPKAHLTAMAHNLTSSEEVENQFLPWEHQHGQAFLKNGLDYQDNALVFPISGDYFVYAQVTFREVYKKEKCEPRMLKQTITKVTDKYPVPTELATASKTVCETGMWVKTIYVGAIFQLDKGDRLKVNVSNISLVDLTSEKKTFFGAYLLQSRQLD</sequence>
<dbReference type="InterPro" id="IPR006053">
    <property type="entry name" value="TNF"/>
</dbReference>
<evidence type="ECO:0000259" key="6">
    <source>
        <dbReference type="PROSITE" id="PS50049"/>
    </source>
</evidence>
<dbReference type="Pfam" id="PF00229">
    <property type="entry name" value="TNF"/>
    <property type="match status" value="1"/>
</dbReference>
<dbReference type="PANTHER" id="PTHR11471:SF24">
    <property type="entry name" value="TUMOR NECROSIS FACTOR LIGAND SUPERFAMILY MEMBER 15"/>
    <property type="match status" value="1"/>
</dbReference>
<name>A0AAD8FXS5_ACIOX</name>
<evidence type="ECO:0000256" key="3">
    <source>
        <dbReference type="ARBA" id="ARBA00022514"/>
    </source>
</evidence>
<dbReference type="InterPro" id="IPR008983">
    <property type="entry name" value="Tumour_necrosis_fac-like_dom"/>
</dbReference>
<gene>
    <name evidence="8" type="primary">TNFSF15</name>
    <name evidence="8" type="ORF">AOXY_G26560</name>
    <name evidence="7" type="ORF">AOXY_G27028</name>
</gene>
<dbReference type="GO" id="GO:0006955">
    <property type="term" value="P:immune response"/>
    <property type="evidence" value="ECO:0007669"/>
    <property type="project" value="InterPro"/>
</dbReference>
<protein>
    <submittedName>
        <fullName evidence="8">Tumor necrosis factor ligand superfamily member 15-like</fullName>
    </submittedName>
</protein>
<dbReference type="SMART" id="SM00207">
    <property type="entry name" value="TNF"/>
    <property type="match status" value="1"/>
</dbReference>
<dbReference type="AlphaFoldDB" id="A0AAD8FXS5"/>
<evidence type="ECO:0000256" key="1">
    <source>
        <dbReference type="ARBA" id="ARBA00004370"/>
    </source>
</evidence>
<dbReference type="CDD" id="cd00184">
    <property type="entry name" value="TNF"/>
    <property type="match status" value="1"/>
</dbReference>
<dbReference type="Gene3D" id="2.60.120.40">
    <property type="match status" value="1"/>
</dbReference>
<evidence type="ECO:0000256" key="5">
    <source>
        <dbReference type="SAM" id="Phobius"/>
    </source>
</evidence>
<keyword evidence="3" id="KW-0202">Cytokine</keyword>
<evidence type="ECO:0000256" key="2">
    <source>
        <dbReference type="ARBA" id="ARBA00008670"/>
    </source>
</evidence>
<organism evidence="8 9">
    <name type="scientific">Acipenser oxyrinchus oxyrinchus</name>
    <dbReference type="NCBI Taxonomy" id="40147"/>
    <lineage>
        <taxon>Eukaryota</taxon>
        <taxon>Metazoa</taxon>
        <taxon>Chordata</taxon>
        <taxon>Craniata</taxon>
        <taxon>Vertebrata</taxon>
        <taxon>Euteleostomi</taxon>
        <taxon>Actinopterygii</taxon>
        <taxon>Chondrostei</taxon>
        <taxon>Acipenseriformes</taxon>
        <taxon>Acipenseridae</taxon>
        <taxon>Acipenser</taxon>
    </lineage>
</organism>
<reference evidence="8" key="1">
    <citation type="submission" date="2022-02" db="EMBL/GenBank/DDBJ databases">
        <title>Atlantic sturgeon de novo genome assembly.</title>
        <authorList>
            <person name="Stock M."/>
            <person name="Klopp C."/>
            <person name="Guiguen Y."/>
            <person name="Cabau C."/>
            <person name="Parinello H."/>
            <person name="Santidrian Yebra-Pimentel E."/>
            <person name="Kuhl H."/>
            <person name="Dirks R.P."/>
            <person name="Guessner J."/>
            <person name="Wuertz S."/>
            <person name="Du K."/>
            <person name="Schartl M."/>
        </authorList>
    </citation>
    <scope>NUCLEOTIDE SEQUENCE</scope>
    <source>
        <strain evidence="8">STURGEONOMICS-FGT-2020</strain>
        <tissue evidence="8">Whole blood</tissue>
    </source>
</reference>
<dbReference type="SUPFAM" id="SSF49842">
    <property type="entry name" value="TNF-like"/>
    <property type="match status" value="1"/>
</dbReference>
<dbReference type="GO" id="GO:0016020">
    <property type="term" value="C:membrane"/>
    <property type="evidence" value="ECO:0007669"/>
    <property type="project" value="UniProtKB-SubCell"/>
</dbReference>